<dbReference type="InterPro" id="IPR036737">
    <property type="entry name" value="OmpA-like_sf"/>
</dbReference>
<dbReference type="Pfam" id="PF13488">
    <property type="entry name" value="Gly-zipper_Omp"/>
    <property type="match status" value="1"/>
</dbReference>
<dbReference type="InterPro" id="IPR006665">
    <property type="entry name" value="OmpA-like"/>
</dbReference>
<dbReference type="Proteomes" id="UP000769766">
    <property type="component" value="Unassembled WGS sequence"/>
</dbReference>
<dbReference type="SUPFAM" id="SSF103088">
    <property type="entry name" value="OmpA-like"/>
    <property type="match status" value="1"/>
</dbReference>
<evidence type="ECO:0000256" key="3">
    <source>
        <dbReference type="ARBA" id="ARBA00023237"/>
    </source>
</evidence>
<proteinExistence type="predicted"/>
<keyword evidence="2 4" id="KW-0472">Membrane</keyword>
<evidence type="ECO:0000256" key="5">
    <source>
        <dbReference type="SAM" id="Phobius"/>
    </source>
</evidence>
<protein>
    <submittedName>
        <fullName evidence="7">OmpA family protein</fullName>
    </submittedName>
</protein>
<dbReference type="InterPro" id="IPR006690">
    <property type="entry name" value="OMPA-like_CS"/>
</dbReference>
<accession>A0A932CQP1</accession>
<evidence type="ECO:0000256" key="2">
    <source>
        <dbReference type="ARBA" id="ARBA00023136"/>
    </source>
</evidence>
<keyword evidence="5" id="KW-1133">Transmembrane helix</keyword>
<dbReference type="PANTHER" id="PTHR30329">
    <property type="entry name" value="STATOR ELEMENT OF FLAGELLAR MOTOR COMPLEX"/>
    <property type="match status" value="1"/>
</dbReference>
<evidence type="ECO:0000256" key="4">
    <source>
        <dbReference type="PROSITE-ProRule" id="PRU00473"/>
    </source>
</evidence>
<sequence length="225" mass="23842">MSLLKKMTVLTLVASLGVSGCANWQWGKRETGAVIGAAAGAAIGAAGAKRQTRGAIVGGAMGALAGGLIGWYLDKQEREMEQMAAQVNAQTVRQQDQLVFIMPSGTLFDTGSAQLNPGAQNSLREMADMLKRYPHSDVVISGHTDNTGSDTLNQRLSQDRAEAVKSFLVAQGVDSSRILARGFGENMPVTSNETAAGRQQNRRVEITVKPRAEELVKEYPGGPVG</sequence>
<feature type="domain" description="OmpA-like" evidence="6">
    <location>
        <begin position="95"/>
        <end position="212"/>
    </location>
</feature>
<keyword evidence="3" id="KW-0998">Cell outer membrane</keyword>
<dbReference type="Pfam" id="PF00691">
    <property type="entry name" value="OmpA"/>
    <property type="match status" value="1"/>
</dbReference>
<dbReference type="PROSITE" id="PS01068">
    <property type="entry name" value="OMPA_1"/>
    <property type="match status" value="1"/>
</dbReference>
<dbReference type="InterPro" id="IPR050330">
    <property type="entry name" value="Bact_OuterMem_StrucFunc"/>
</dbReference>
<comment type="subcellular location">
    <subcellularLocation>
        <location evidence="1">Cell outer membrane</location>
    </subcellularLocation>
</comment>
<dbReference type="InterPro" id="IPR039567">
    <property type="entry name" value="Gly-zipper"/>
</dbReference>
<evidence type="ECO:0000313" key="7">
    <source>
        <dbReference type="EMBL" id="MBI2877698.1"/>
    </source>
</evidence>
<dbReference type="GO" id="GO:0009279">
    <property type="term" value="C:cell outer membrane"/>
    <property type="evidence" value="ECO:0007669"/>
    <property type="project" value="UniProtKB-SubCell"/>
</dbReference>
<keyword evidence="5" id="KW-0812">Transmembrane</keyword>
<dbReference type="InterPro" id="IPR006664">
    <property type="entry name" value="OMP_bac"/>
</dbReference>
<dbReference type="AlphaFoldDB" id="A0A932CQP1"/>
<dbReference type="PROSITE" id="PS51257">
    <property type="entry name" value="PROKAR_LIPOPROTEIN"/>
    <property type="match status" value="1"/>
</dbReference>
<feature type="transmembrane region" description="Helical" evidence="5">
    <location>
        <begin position="55"/>
        <end position="73"/>
    </location>
</feature>
<evidence type="ECO:0000259" key="6">
    <source>
        <dbReference type="PROSITE" id="PS51123"/>
    </source>
</evidence>
<evidence type="ECO:0000313" key="8">
    <source>
        <dbReference type="Proteomes" id="UP000769766"/>
    </source>
</evidence>
<name>A0A932CQP1_UNCTE</name>
<reference evidence="7" key="1">
    <citation type="submission" date="2020-07" db="EMBL/GenBank/DDBJ databases">
        <title>Huge and variable diversity of episymbiotic CPR bacteria and DPANN archaea in groundwater ecosystems.</title>
        <authorList>
            <person name="He C.Y."/>
            <person name="Keren R."/>
            <person name="Whittaker M."/>
            <person name="Farag I.F."/>
            <person name="Doudna J."/>
            <person name="Cate J.H.D."/>
            <person name="Banfield J.F."/>
        </authorList>
    </citation>
    <scope>NUCLEOTIDE SEQUENCE</scope>
    <source>
        <strain evidence="7">NC_groundwater_672_Ag_B-0.1um_62_36</strain>
    </source>
</reference>
<organism evidence="7 8">
    <name type="scientific">Tectimicrobiota bacterium</name>
    <dbReference type="NCBI Taxonomy" id="2528274"/>
    <lineage>
        <taxon>Bacteria</taxon>
        <taxon>Pseudomonadati</taxon>
        <taxon>Nitrospinota/Tectimicrobiota group</taxon>
        <taxon>Candidatus Tectimicrobiota</taxon>
    </lineage>
</organism>
<gene>
    <name evidence="7" type="ORF">HYY20_12535</name>
</gene>
<dbReference type="CDD" id="cd07185">
    <property type="entry name" value="OmpA_C-like"/>
    <property type="match status" value="1"/>
</dbReference>
<dbReference type="EMBL" id="JACPRF010000380">
    <property type="protein sequence ID" value="MBI2877698.1"/>
    <property type="molecule type" value="Genomic_DNA"/>
</dbReference>
<comment type="caution">
    <text evidence="7">The sequence shown here is derived from an EMBL/GenBank/DDBJ whole genome shotgun (WGS) entry which is preliminary data.</text>
</comment>
<dbReference type="PROSITE" id="PS51123">
    <property type="entry name" value="OMPA_2"/>
    <property type="match status" value="1"/>
</dbReference>
<evidence type="ECO:0000256" key="1">
    <source>
        <dbReference type="ARBA" id="ARBA00004442"/>
    </source>
</evidence>
<dbReference type="PRINTS" id="PR01021">
    <property type="entry name" value="OMPADOMAIN"/>
</dbReference>
<dbReference type="Gene3D" id="3.30.1330.60">
    <property type="entry name" value="OmpA-like domain"/>
    <property type="match status" value="1"/>
</dbReference>
<dbReference type="PANTHER" id="PTHR30329:SF21">
    <property type="entry name" value="LIPOPROTEIN YIAD-RELATED"/>
    <property type="match status" value="1"/>
</dbReference>